<dbReference type="EMBL" id="JAAHBT010000215">
    <property type="protein sequence ID" value="NES11184.1"/>
    <property type="molecule type" value="Genomic_DNA"/>
</dbReference>
<proteinExistence type="predicted"/>
<dbReference type="AlphaFoldDB" id="A0A6I5RSQ3"/>
<keyword evidence="2" id="KW-1185">Reference proteome</keyword>
<evidence type="ECO:0000313" key="2">
    <source>
        <dbReference type="Proteomes" id="UP000471751"/>
    </source>
</evidence>
<reference evidence="1 2" key="1">
    <citation type="submission" date="2020-02" db="EMBL/GenBank/DDBJ databases">
        <title>Broccoli isolated Pseudomonas sp.</title>
        <authorList>
            <person name="Fujikawa T."/>
            <person name="Sawada H."/>
        </authorList>
    </citation>
    <scope>NUCLEOTIDE SEQUENCE [LARGE SCALE GENOMIC DNA]</scope>
    <source>
        <strain evidence="1 2">JCM 32154</strain>
    </source>
</reference>
<dbReference type="SUPFAM" id="SSF81901">
    <property type="entry name" value="HCP-like"/>
    <property type="match status" value="1"/>
</dbReference>
<protein>
    <submittedName>
        <fullName evidence="1">Sel1 repeat family protein</fullName>
    </submittedName>
</protein>
<organism evidence="1 2">
    <name type="scientific">Pseudomonas laurentiana</name>
    <dbReference type="NCBI Taxonomy" id="2364649"/>
    <lineage>
        <taxon>Bacteria</taxon>
        <taxon>Pseudomonadati</taxon>
        <taxon>Pseudomonadota</taxon>
        <taxon>Gammaproteobacteria</taxon>
        <taxon>Pseudomonadales</taxon>
        <taxon>Pseudomonadaceae</taxon>
        <taxon>Pseudomonas</taxon>
    </lineage>
</organism>
<accession>A0A6I5RSQ3</accession>
<dbReference type="Gene3D" id="1.25.40.10">
    <property type="entry name" value="Tetratricopeptide repeat domain"/>
    <property type="match status" value="1"/>
</dbReference>
<sequence length="202" mass="22887">MYQTYLYGQRGQERDETLALRWLERSAKLGDPEAQRTLAFRYEEKGDLAASYAWTKIFNNNADTTDFLKSLMTPKQISAGEKLYSTLEKTVTSKKSVLEQGLKNEAMIFSADIYRASPSTFNGVNTEERQNFVKTTIATAREHAKLKSRGSVVNYIIVAWHAKQKLPATKILDNEEVVKKLNNIDQGIDDTVSQVLDILEKA</sequence>
<dbReference type="InterPro" id="IPR011990">
    <property type="entry name" value="TPR-like_helical_dom_sf"/>
</dbReference>
<comment type="caution">
    <text evidence="1">The sequence shown here is derived from an EMBL/GenBank/DDBJ whole genome shotgun (WGS) entry which is preliminary data.</text>
</comment>
<gene>
    <name evidence="1" type="ORF">G3O07_17860</name>
</gene>
<name>A0A6I5RSQ3_9PSED</name>
<evidence type="ECO:0000313" key="1">
    <source>
        <dbReference type="EMBL" id="NES11184.1"/>
    </source>
</evidence>
<dbReference type="Proteomes" id="UP000471751">
    <property type="component" value="Unassembled WGS sequence"/>
</dbReference>